<dbReference type="EMBL" id="KF752584">
    <property type="protein sequence ID" value="AHH81926.1"/>
    <property type="molecule type" value="Genomic_DNA"/>
</dbReference>
<sequence length="62" mass="6784">MAVSNLAASSVASRLYERSRTEPYSIRIRGGWGIAGTWNFASVMEVSNRPADLPPRLDTTLS</sequence>
<protein>
    <submittedName>
        <fullName evidence="1">Uncharacterized protein</fullName>
    </submittedName>
</protein>
<proteinExistence type="predicted"/>
<organism evidence="1">
    <name type="scientific">uncultured bacterium pAB2</name>
    <dbReference type="NCBI Taxonomy" id="1448270"/>
    <lineage>
        <taxon>Bacteria</taxon>
        <taxon>environmental samples</taxon>
    </lineage>
</organism>
<name>W5VK01_9BACT</name>
<dbReference type="AlphaFoldDB" id="W5VK01"/>
<accession>W5VK01</accession>
<evidence type="ECO:0000313" key="1">
    <source>
        <dbReference type="EMBL" id="AHH81926.1"/>
    </source>
</evidence>
<reference evidence="1" key="1">
    <citation type="submission" date="2013-10" db="EMBL/GenBank/DDBJ databases">
        <title>Metagenomics reveals new arsenic resistant genes.</title>
        <authorList>
            <person name="Sharma R."/>
        </authorList>
    </citation>
    <scope>NUCLEOTIDE SEQUENCE</scope>
</reference>